<dbReference type="Pfam" id="PF00326">
    <property type="entry name" value="Peptidase_S9"/>
    <property type="match status" value="1"/>
</dbReference>
<dbReference type="AlphaFoldDB" id="A0AA39QVR2"/>
<keyword evidence="1" id="KW-0732">Signal</keyword>
<gene>
    <name evidence="3" type="ORF">JMJ35_007516</name>
</gene>
<feature type="signal peptide" evidence="1">
    <location>
        <begin position="1"/>
        <end position="19"/>
    </location>
</feature>
<dbReference type="PANTHER" id="PTHR22946:SF12">
    <property type="entry name" value="CONIDIAL PIGMENT BIOSYNTHESIS PROTEIN AYG1 (AFU_ORTHOLOGUE AFUA_2G17550)"/>
    <property type="match status" value="1"/>
</dbReference>
<dbReference type="SUPFAM" id="SSF53474">
    <property type="entry name" value="alpha/beta-Hydrolases"/>
    <property type="match status" value="1"/>
</dbReference>
<name>A0AA39QVR2_9LECA</name>
<organism evidence="3 4">
    <name type="scientific">Cladonia borealis</name>
    <dbReference type="NCBI Taxonomy" id="184061"/>
    <lineage>
        <taxon>Eukaryota</taxon>
        <taxon>Fungi</taxon>
        <taxon>Dikarya</taxon>
        <taxon>Ascomycota</taxon>
        <taxon>Pezizomycotina</taxon>
        <taxon>Lecanoromycetes</taxon>
        <taxon>OSLEUM clade</taxon>
        <taxon>Lecanoromycetidae</taxon>
        <taxon>Lecanorales</taxon>
        <taxon>Lecanorineae</taxon>
        <taxon>Cladoniaceae</taxon>
        <taxon>Cladonia</taxon>
    </lineage>
</organism>
<dbReference type="Gene3D" id="3.40.50.1820">
    <property type="entry name" value="alpha/beta hydrolase"/>
    <property type="match status" value="1"/>
</dbReference>
<sequence length="455" mass="50259">MGLAKALLLCSSIACLTFAATETTSWPPYSPTSAPIFQLSDDSQFAFYLEEMLGMASYGGSSTGEILRIATQIIPQDFESFYTACYYMAEQVFAIAESVDAKKDPVSAREAYFRAASYYRGADFFLHGNQSDPRLISLWDQQLTAFDRANALLVIPGERFSVKAHSEEIGDYESIGIFFAAYPDNSARPTILVSGGYDSSQEEGYHSQCRQILSRGVNCVTYEGPGHPTVRRQQNIGFISDWWTVATPIVDYLSTRSDVDMSKLALAGMSFGGCLAPIAASHDDRYSAVIAIDGMFSLQQALEEQFPPKSIALFNSSNVAGFNEVMNDIQANSTYPTEIRWIIGYGLWAFDTLSPFDWFTRLGEISMNATLVANISMPVFVAKAQDDIGTEQEPEIAYEMLTTGRPNGKALTYYHQFNTSLGAGEHCSLGAESQVWQVTMDWLSGVWGDWTYANN</sequence>
<comment type="caution">
    <text evidence="3">The sequence shown here is derived from an EMBL/GenBank/DDBJ whole genome shotgun (WGS) entry which is preliminary data.</text>
</comment>
<dbReference type="Proteomes" id="UP001166286">
    <property type="component" value="Unassembled WGS sequence"/>
</dbReference>
<dbReference type="EMBL" id="JAFEKC020000017">
    <property type="protein sequence ID" value="KAK0510122.1"/>
    <property type="molecule type" value="Genomic_DNA"/>
</dbReference>
<dbReference type="PANTHER" id="PTHR22946">
    <property type="entry name" value="DIENELACTONE HYDROLASE DOMAIN-CONTAINING PROTEIN-RELATED"/>
    <property type="match status" value="1"/>
</dbReference>
<accession>A0AA39QVR2</accession>
<dbReference type="InterPro" id="IPR029058">
    <property type="entry name" value="AB_hydrolase_fold"/>
</dbReference>
<feature type="chain" id="PRO_5041376456" description="Peptidase S9 prolyl oligopeptidase catalytic domain-containing protein" evidence="1">
    <location>
        <begin position="20"/>
        <end position="455"/>
    </location>
</feature>
<evidence type="ECO:0000313" key="3">
    <source>
        <dbReference type="EMBL" id="KAK0510122.1"/>
    </source>
</evidence>
<reference evidence="3" key="1">
    <citation type="submission" date="2023-03" db="EMBL/GenBank/DDBJ databases">
        <title>Complete genome of Cladonia borealis.</title>
        <authorList>
            <person name="Park H."/>
        </authorList>
    </citation>
    <scope>NUCLEOTIDE SEQUENCE</scope>
    <source>
        <strain evidence="3">ANT050790</strain>
    </source>
</reference>
<evidence type="ECO:0000256" key="1">
    <source>
        <dbReference type="SAM" id="SignalP"/>
    </source>
</evidence>
<dbReference type="Gene3D" id="1.20.1440.110">
    <property type="entry name" value="acylaminoacyl peptidase"/>
    <property type="match status" value="1"/>
</dbReference>
<dbReference type="GO" id="GO:0006508">
    <property type="term" value="P:proteolysis"/>
    <property type="evidence" value="ECO:0007669"/>
    <property type="project" value="InterPro"/>
</dbReference>
<feature type="domain" description="Peptidase S9 prolyl oligopeptidase catalytic" evidence="2">
    <location>
        <begin position="249"/>
        <end position="302"/>
    </location>
</feature>
<evidence type="ECO:0000313" key="4">
    <source>
        <dbReference type="Proteomes" id="UP001166286"/>
    </source>
</evidence>
<dbReference type="InterPro" id="IPR050261">
    <property type="entry name" value="FrsA_esterase"/>
</dbReference>
<evidence type="ECO:0000259" key="2">
    <source>
        <dbReference type="Pfam" id="PF00326"/>
    </source>
</evidence>
<dbReference type="InterPro" id="IPR001375">
    <property type="entry name" value="Peptidase_S9_cat"/>
</dbReference>
<proteinExistence type="predicted"/>
<dbReference type="GO" id="GO:0008236">
    <property type="term" value="F:serine-type peptidase activity"/>
    <property type="evidence" value="ECO:0007669"/>
    <property type="project" value="InterPro"/>
</dbReference>
<protein>
    <recommendedName>
        <fullName evidence="2">Peptidase S9 prolyl oligopeptidase catalytic domain-containing protein</fullName>
    </recommendedName>
</protein>
<keyword evidence="4" id="KW-1185">Reference proteome</keyword>